<protein>
    <submittedName>
        <fullName evidence="1">Uncharacterized protein</fullName>
    </submittedName>
</protein>
<evidence type="ECO:0000313" key="1">
    <source>
        <dbReference type="EMBL" id="WXA94536.1"/>
    </source>
</evidence>
<organism evidence="1 2">
    <name type="scientific">Pendulispora brunnea</name>
    <dbReference type="NCBI Taxonomy" id="2905690"/>
    <lineage>
        <taxon>Bacteria</taxon>
        <taxon>Pseudomonadati</taxon>
        <taxon>Myxococcota</taxon>
        <taxon>Myxococcia</taxon>
        <taxon>Myxococcales</taxon>
        <taxon>Sorangiineae</taxon>
        <taxon>Pendulisporaceae</taxon>
        <taxon>Pendulispora</taxon>
    </lineage>
</organism>
<reference evidence="1 2" key="1">
    <citation type="submission" date="2021-12" db="EMBL/GenBank/DDBJ databases">
        <title>Discovery of the Pendulisporaceae a myxobacterial family with distinct sporulation behavior and unique specialized metabolism.</title>
        <authorList>
            <person name="Garcia R."/>
            <person name="Popoff A."/>
            <person name="Bader C.D."/>
            <person name="Loehr J."/>
            <person name="Walesch S."/>
            <person name="Walt C."/>
            <person name="Boldt J."/>
            <person name="Bunk B."/>
            <person name="Haeckl F.J.F.P.J."/>
            <person name="Gunesch A.P."/>
            <person name="Birkelbach J."/>
            <person name="Nuebel U."/>
            <person name="Pietschmann T."/>
            <person name="Bach T."/>
            <person name="Mueller R."/>
        </authorList>
    </citation>
    <scope>NUCLEOTIDE SEQUENCE [LARGE SCALE GENOMIC DNA]</scope>
    <source>
        <strain evidence="1 2">MSr12523</strain>
    </source>
</reference>
<sequence length="77" mass="8782">MNIDTTAVRSVMQGLVRDCVDWRCLEVNYTLLAENAAAELELYEDDPDESIPEEVFELALEVGEAFERELRSAPPHR</sequence>
<keyword evidence="2" id="KW-1185">Reference proteome</keyword>
<dbReference type="RefSeq" id="WP_394845145.1">
    <property type="nucleotide sequence ID" value="NZ_CP089982.1"/>
</dbReference>
<name>A0ABZ2KDT7_9BACT</name>
<proteinExistence type="predicted"/>
<dbReference type="EMBL" id="CP089982">
    <property type="protein sequence ID" value="WXA94536.1"/>
    <property type="molecule type" value="Genomic_DNA"/>
</dbReference>
<accession>A0ABZ2KDT7</accession>
<evidence type="ECO:0000313" key="2">
    <source>
        <dbReference type="Proteomes" id="UP001379533"/>
    </source>
</evidence>
<dbReference type="Proteomes" id="UP001379533">
    <property type="component" value="Chromosome"/>
</dbReference>
<gene>
    <name evidence="1" type="ORF">LZC95_49985</name>
</gene>